<keyword evidence="2" id="KW-1185">Reference proteome</keyword>
<gene>
    <name evidence="3" type="primary">TCTE3</name>
</gene>
<name>A0A8B7SSF1_HIPAR</name>
<dbReference type="CTD" id="6991"/>
<dbReference type="AlphaFoldDB" id="A0A8B7SSF1"/>
<proteinExistence type="predicted"/>
<feature type="compositionally biased region" description="Basic and acidic residues" evidence="1">
    <location>
        <begin position="42"/>
        <end position="52"/>
    </location>
</feature>
<sequence length="130" mass="14915">MTYPPRPLQPRPRLALRRRDTCALAGSGRGVWRRPRSRRSWSRKEGAMEKRGRGGNMPSSQTLQLPATAPQKERRPSMFEKESVASQWIWDVKWDSWVAAKHETETLSPDVQHFVSCFSTSLTFSQGESN</sequence>
<evidence type="ECO:0000256" key="1">
    <source>
        <dbReference type="SAM" id="MobiDB-lite"/>
    </source>
</evidence>
<dbReference type="RefSeq" id="XP_019515020.1">
    <property type="nucleotide sequence ID" value="XM_019659475.1"/>
</dbReference>
<organism evidence="2 3">
    <name type="scientific">Hipposideros armiger</name>
    <name type="common">Great Himalayan leaf-nosed bat</name>
    <dbReference type="NCBI Taxonomy" id="186990"/>
    <lineage>
        <taxon>Eukaryota</taxon>
        <taxon>Metazoa</taxon>
        <taxon>Chordata</taxon>
        <taxon>Craniata</taxon>
        <taxon>Vertebrata</taxon>
        <taxon>Euteleostomi</taxon>
        <taxon>Mammalia</taxon>
        <taxon>Eutheria</taxon>
        <taxon>Laurasiatheria</taxon>
        <taxon>Chiroptera</taxon>
        <taxon>Yinpterochiroptera</taxon>
        <taxon>Rhinolophoidea</taxon>
        <taxon>Hipposideridae</taxon>
        <taxon>Hipposideros</taxon>
    </lineage>
</organism>
<dbReference type="OrthoDB" id="10248487at2759"/>
<dbReference type="Proteomes" id="UP000694851">
    <property type="component" value="Unplaced"/>
</dbReference>
<evidence type="ECO:0000313" key="2">
    <source>
        <dbReference type="Proteomes" id="UP000694851"/>
    </source>
</evidence>
<protein>
    <submittedName>
        <fullName evidence="3">Tctex1 domain-containing protein 3 isoform X2</fullName>
    </submittedName>
</protein>
<evidence type="ECO:0000313" key="3">
    <source>
        <dbReference type="RefSeq" id="XP_019515020.1"/>
    </source>
</evidence>
<feature type="region of interest" description="Disordered" evidence="1">
    <location>
        <begin position="27"/>
        <end position="77"/>
    </location>
</feature>
<dbReference type="GeneID" id="109391693"/>
<reference evidence="3" key="1">
    <citation type="submission" date="2025-08" db="UniProtKB">
        <authorList>
            <consortium name="RefSeq"/>
        </authorList>
    </citation>
    <scope>IDENTIFICATION</scope>
    <source>
        <tissue evidence="3">Muscle</tissue>
    </source>
</reference>
<feature type="compositionally biased region" description="Basic residues" evidence="1">
    <location>
        <begin position="31"/>
        <end position="41"/>
    </location>
</feature>
<accession>A0A8B7SSF1</accession>